<evidence type="ECO:0000313" key="5">
    <source>
        <dbReference type="Proteomes" id="UP000564573"/>
    </source>
</evidence>
<dbReference type="EMBL" id="JACIBS010000001">
    <property type="protein sequence ID" value="MBB3661800.1"/>
    <property type="molecule type" value="Genomic_DNA"/>
</dbReference>
<dbReference type="PANTHER" id="PTHR11851:SF224">
    <property type="entry name" value="PROCESSING PROTEASE"/>
    <property type="match status" value="1"/>
</dbReference>
<gene>
    <name evidence="4" type="ORF">FB384_000704</name>
</gene>
<proteinExistence type="predicted"/>
<feature type="domain" description="Peptidase M16 N-terminal" evidence="2">
    <location>
        <begin position="78"/>
        <end position="192"/>
    </location>
</feature>
<dbReference type="InterPro" id="IPR007863">
    <property type="entry name" value="Peptidase_M16_C"/>
</dbReference>
<reference evidence="4 5" key="1">
    <citation type="submission" date="2020-08" db="EMBL/GenBank/DDBJ databases">
        <title>Sequencing the genomes of 1000 actinobacteria strains.</title>
        <authorList>
            <person name="Klenk H.-P."/>
        </authorList>
    </citation>
    <scope>NUCLEOTIDE SEQUENCE [LARGE SCALE GENOMIC DNA]</scope>
    <source>
        <strain evidence="4 5">DSM 45267</strain>
    </source>
</reference>
<organism evidence="4 5">
    <name type="scientific">Prauserella sediminis</name>
    <dbReference type="NCBI Taxonomy" id="577680"/>
    <lineage>
        <taxon>Bacteria</taxon>
        <taxon>Bacillati</taxon>
        <taxon>Actinomycetota</taxon>
        <taxon>Actinomycetes</taxon>
        <taxon>Pseudonocardiales</taxon>
        <taxon>Pseudonocardiaceae</taxon>
        <taxon>Prauserella</taxon>
        <taxon>Prauserella salsuginis group</taxon>
    </lineage>
</organism>
<dbReference type="SUPFAM" id="SSF63411">
    <property type="entry name" value="LuxS/MPP-like metallohydrolase"/>
    <property type="match status" value="2"/>
</dbReference>
<feature type="domain" description="Peptidase M16 C-terminal" evidence="3">
    <location>
        <begin position="198"/>
        <end position="372"/>
    </location>
</feature>
<comment type="caution">
    <text evidence="4">The sequence shown here is derived from an EMBL/GenBank/DDBJ whole genome shotgun (WGS) entry which is preliminary data.</text>
</comment>
<dbReference type="Pfam" id="PF05193">
    <property type="entry name" value="Peptidase_M16_C"/>
    <property type="match status" value="1"/>
</dbReference>
<evidence type="ECO:0000313" key="4">
    <source>
        <dbReference type="EMBL" id="MBB3661800.1"/>
    </source>
</evidence>
<dbReference type="InterPro" id="IPR011765">
    <property type="entry name" value="Pept_M16_N"/>
</dbReference>
<dbReference type="InterPro" id="IPR011249">
    <property type="entry name" value="Metalloenz_LuxS/M16"/>
</dbReference>
<dbReference type="GO" id="GO:0046872">
    <property type="term" value="F:metal ion binding"/>
    <property type="evidence" value="ECO:0007669"/>
    <property type="project" value="InterPro"/>
</dbReference>
<accession>A0A839XEU8</accession>
<dbReference type="PANTHER" id="PTHR11851">
    <property type="entry name" value="METALLOPROTEASE"/>
    <property type="match status" value="1"/>
</dbReference>
<sequence>MTASQTHRTAEEIGRTPVGPRELPPLGEQRSASPPEHVDTEIGNGLRVLAVRKPGSPMAELRMAIPFASDDPMHPATAEVLADTIATGTRRRDRVAMDTDLALIGGDLGVAVDPEHLSVSASALASGLPTLLDVLADILTEATYADHEVELEAARLVERLAVARTQPRVIAREALQRQRYGDHPYTREMPRPEDVEQVTPEAVRALHPAAVLPRGSVLVLVGDIDPQTAVTEVERALDGWRSDVVARELPELPDLTGGDLVLVPRAGAVQSQLRLSAQSLPRTAERYPAAQLANLTFGGYFSSRLMENIREDKGYTYGAHSGFEFTRGKATVQVDADTASDVTAAALLETRYELGRLGLVPPTDSEVETVRQYATGSMLIGAASQAGLANQLIGLTAVGLGLDWLLGHPERLAAVTTEQVAEAALEIFAPVRFTGVVVGDADVLGPQLEALGGVRVADPES</sequence>
<protein>
    <submittedName>
        <fullName evidence="4">Putative Zn-dependent peptidase</fullName>
    </submittedName>
</protein>
<dbReference type="AlphaFoldDB" id="A0A839XEU8"/>
<keyword evidence="5" id="KW-1185">Reference proteome</keyword>
<evidence type="ECO:0000259" key="3">
    <source>
        <dbReference type="Pfam" id="PF05193"/>
    </source>
</evidence>
<name>A0A839XEU8_9PSEU</name>
<dbReference type="RefSeq" id="WP_183779116.1">
    <property type="nucleotide sequence ID" value="NZ_JACIBS010000001.1"/>
</dbReference>
<dbReference type="InterPro" id="IPR050361">
    <property type="entry name" value="MPP/UQCRC_Complex"/>
</dbReference>
<evidence type="ECO:0000259" key="2">
    <source>
        <dbReference type="Pfam" id="PF00675"/>
    </source>
</evidence>
<evidence type="ECO:0000256" key="1">
    <source>
        <dbReference type="SAM" id="MobiDB-lite"/>
    </source>
</evidence>
<dbReference type="Pfam" id="PF00675">
    <property type="entry name" value="Peptidase_M16"/>
    <property type="match status" value="1"/>
</dbReference>
<feature type="region of interest" description="Disordered" evidence="1">
    <location>
        <begin position="1"/>
        <end position="43"/>
    </location>
</feature>
<dbReference type="Proteomes" id="UP000564573">
    <property type="component" value="Unassembled WGS sequence"/>
</dbReference>
<dbReference type="Gene3D" id="3.30.830.10">
    <property type="entry name" value="Metalloenzyme, LuxS/M16 peptidase-like"/>
    <property type="match status" value="2"/>
</dbReference>